<gene>
    <name evidence="4" type="ORF">BpHYR1_050995</name>
</gene>
<protein>
    <submittedName>
        <fullName evidence="4">Intraflagellar transport 122-like protein</fullName>
    </submittedName>
</protein>
<dbReference type="InterPro" id="IPR057411">
    <property type="entry name" value="TPR_IFT122"/>
</dbReference>
<keyword evidence="5" id="KW-1185">Reference proteome</keyword>
<keyword evidence="1" id="KW-0853">WD repeat</keyword>
<evidence type="ECO:0000313" key="4">
    <source>
        <dbReference type="EMBL" id="RMZ93338.1"/>
    </source>
</evidence>
<dbReference type="STRING" id="10195.A0A3M7P2P9"/>
<feature type="domain" description="Intraflagellar transport protein 122 homolog TPR" evidence="3">
    <location>
        <begin position="1"/>
        <end position="327"/>
    </location>
</feature>
<accession>A0A3M7P2P9</accession>
<dbReference type="Pfam" id="PF25295">
    <property type="entry name" value="TPR_IFT122"/>
    <property type="match status" value="1"/>
</dbReference>
<keyword evidence="4" id="KW-0966">Cell projection</keyword>
<dbReference type="GO" id="GO:1905515">
    <property type="term" value="P:non-motile cilium assembly"/>
    <property type="evidence" value="ECO:0007669"/>
    <property type="project" value="TreeGrafter"/>
</dbReference>
<keyword evidence="2" id="KW-0677">Repeat</keyword>
<dbReference type="GO" id="GO:0030991">
    <property type="term" value="C:intraciliary transport particle A"/>
    <property type="evidence" value="ECO:0007669"/>
    <property type="project" value="TreeGrafter"/>
</dbReference>
<dbReference type="GO" id="GO:0061512">
    <property type="term" value="P:protein localization to cilium"/>
    <property type="evidence" value="ECO:0007669"/>
    <property type="project" value="TreeGrafter"/>
</dbReference>
<evidence type="ECO:0000313" key="5">
    <source>
        <dbReference type="Proteomes" id="UP000276133"/>
    </source>
</evidence>
<dbReference type="AlphaFoldDB" id="A0A3M7P2P9"/>
<dbReference type="GO" id="GO:0097730">
    <property type="term" value="C:non-motile cilium"/>
    <property type="evidence" value="ECO:0007669"/>
    <property type="project" value="TreeGrafter"/>
</dbReference>
<proteinExistence type="predicted"/>
<evidence type="ECO:0000259" key="3">
    <source>
        <dbReference type="Pfam" id="PF25295"/>
    </source>
</evidence>
<dbReference type="PANTHER" id="PTHR12764:SF4">
    <property type="entry name" value="INTRAFLAGELLAR TRANSPORT PROTEIN 122 HOMOLOG"/>
    <property type="match status" value="1"/>
</dbReference>
<reference evidence="4 5" key="1">
    <citation type="journal article" date="2018" name="Sci. Rep.">
        <title>Genomic signatures of local adaptation to the degree of environmental predictability in rotifers.</title>
        <authorList>
            <person name="Franch-Gras L."/>
            <person name="Hahn C."/>
            <person name="Garcia-Roger E.M."/>
            <person name="Carmona M.J."/>
            <person name="Serra M."/>
            <person name="Gomez A."/>
        </authorList>
    </citation>
    <scope>NUCLEOTIDE SEQUENCE [LARGE SCALE GENOMIC DNA]</scope>
    <source>
        <strain evidence="4">HYR1</strain>
    </source>
</reference>
<dbReference type="GO" id="GO:0035721">
    <property type="term" value="P:intraciliary retrograde transport"/>
    <property type="evidence" value="ECO:0007669"/>
    <property type="project" value="TreeGrafter"/>
</dbReference>
<dbReference type="OrthoDB" id="10255582at2759"/>
<dbReference type="Proteomes" id="UP000276133">
    <property type="component" value="Unassembled WGS sequence"/>
</dbReference>
<keyword evidence="4" id="KW-0969">Cilium</keyword>
<dbReference type="InterPro" id="IPR039857">
    <property type="entry name" value="Ift122/121"/>
</dbReference>
<keyword evidence="4" id="KW-0282">Flagellum</keyword>
<evidence type="ECO:0000256" key="1">
    <source>
        <dbReference type="ARBA" id="ARBA00022574"/>
    </source>
</evidence>
<evidence type="ECO:0000256" key="2">
    <source>
        <dbReference type="ARBA" id="ARBA00022737"/>
    </source>
</evidence>
<dbReference type="PANTHER" id="PTHR12764">
    <property type="entry name" value="WD REPEAT DOMAIN-RELATED"/>
    <property type="match status" value="1"/>
</dbReference>
<dbReference type="Gene3D" id="1.25.40.470">
    <property type="match status" value="2"/>
</dbReference>
<sequence>MSQYLEKNMFKEAYDVACLGVTHHDWETLGLVALENLHLDISRKSFIRIKDYKFLNLIYNIMEIKKQGSMKNDILLGLFYAYQSKFGEAAKSFRKAGEENLAMQMFTDLRMFDMAKEYISGANMDKNSIMLKQAEWSLQSGDAKTAAELYMNAKQFGKAIELAGKNKWSDMLLEIVRKLDKADRDSLNKCAEYFKKMELFNFAGEVYEKMGNIKELIDLRIDSNQWEEVFALAKKYPDLNNMAHYKYGQWLAENDKFEEAQKAFNEAGFKKEAIKVLEELTFNAVIENRFNDASYYYWLLSMEYLQIASVLFKLGLLNTKLNFKYLAFSLSPMDKLKNKRKKINKFNHIGSTIRKDNIILIFTKSVLRNKLTMGQKKKFYSIIADFTTPTKSMNYFVNSETQKNHRYIQLWWFTIYIQY</sequence>
<comment type="caution">
    <text evidence="4">The sequence shown here is derived from an EMBL/GenBank/DDBJ whole genome shotgun (WGS) entry which is preliminary data.</text>
</comment>
<organism evidence="4 5">
    <name type="scientific">Brachionus plicatilis</name>
    <name type="common">Marine rotifer</name>
    <name type="synonym">Brachionus muelleri</name>
    <dbReference type="NCBI Taxonomy" id="10195"/>
    <lineage>
        <taxon>Eukaryota</taxon>
        <taxon>Metazoa</taxon>
        <taxon>Spiralia</taxon>
        <taxon>Gnathifera</taxon>
        <taxon>Rotifera</taxon>
        <taxon>Eurotatoria</taxon>
        <taxon>Monogononta</taxon>
        <taxon>Pseudotrocha</taxon>
        <taxon>Ploima</taxon>
        <taxon>Brachionidae</taxon>
        <taxon>Brachionus</taxon>
    </lineage>
</organism>
<dbReference type="EMBL" id="REGN01013888">
    <property type="protein sequence ID" value="RMZ93338.1"/>
    <property type="molecule type" value="Genomic_DNA"/>
</dbReference>
<name>A0A3M7P2P9_BRAPC</name>